<keyword evidence="1 6" id="KW-0963">Cytoplasm</keyword>
<feature type="domain" description="UVR" evidence="7">
    <location>
        <begin position="198"/>
        <end position="233"/>
    </location>
</feature>
<dbReference type="SUPFAM" id="SSF82771">
    <property type="entry name" value="GIY-YIG endonuclease"/>
    <property type="match status" value="1"/>
</dbReference>
<dbReference type="SUPFAM" id="SSF47781">
    <property type="entry name" value="RuvA domain 2-like"/>
    <property type="match status" value="1"/>
</dbReference>
<dbReference type="InterPro" id="IPR050066">
    <property type="entry name" value="UvrABC_protein_C"/>
</dbReference>
<name>A0A7C3Z2N5_UNCW3</name>
<dbReference type="Pfam" id="PF22920">
    <property type="entry name" value="UvrC_RNaseH"/>
    <property type="match status" value="1"/>
</dbReference>
<keyword evidence="2 6" id="KW-0227">DNA damage</keyword>
<dbReference type="Pfam" id="PF14520">
    <property type="entry name" value="HHH_5"/>
    <property type="match status" value="1"/>
</dbReference>
<dbReference type="GO" id="GO:0009380">
    <property type="term" value="C:excinuclease repair complex"/>
    <property type="evidence" value="ECO:0007669"/>
    <property type="project" value="InterPro"/>
</dbReference>
<dbReference type="GO" id="GO:0009432">
    <property type="term" value="P:SOS response"/>
    <property type="evidence" value="ECO:0007669"/>
    <property type="project" value="UniProtKB-UniRule"/>
</dbReference>
<dbReference type="InterPro" id="IPR047296">
    <property type="entry name" value="GIY-YIG_UvrC_Cho"/>
</dbReference>
<comment type="subcellular location">
    <subcellularLocation>
        <location evidence="6">Cytoplasm</location>
    </subcellularLocation>
</comment>
<dbReference type="Pfam" id="PF02151">
    <property type="entry name" value="UVR"/>
    <property type="match status" value="1"/>
</dbReference>
<dbReference type="PANTHER" id="PTHR30562">
    <property type="entry name" value="UVRC/OXIDOREDUCTASE"/>
    <property type="match status" value="1"/>
</dbReference>
<keyword evidence="4 6" id="KW-0267">Excision nuclease</keyword>
<sequence>MDLTEKIRQAPGQPGVYIFKDSKGKAIYIGKARNLRERLKSYLSPPYSPRTEMIRKKAKDLDFIVTDSEVSALVLEDNLIKINKPRYNVRLKDDKKFPYLKITIKDNYPRIYPTRNLKPDGSILFGPYTSAHSLRTALKAVKKVFKVRTCPKKIPSGERPCLAYQLNLCLAPCQGNIPEDFYRERVNQVISFLSGKSDELEKEIEKKMWEAAEVENFERARILRDQLFALREIKKRQTVVSKDRKRRDFIGIATEGEMASAVIFKVAEGKLADKEEYLFTIPPGTPKEEIIETILRSTYSHTYDLPSEIVIPFPIPEPQTFQTFILERRGQLIKIKVSKRGEKRRLLRLAEENALIKLKDSLPKKRIPHPNQELAKYLNLTKVPLRIEGIDISNISGKYATGSIVVFEGSEPKKAEYRKFRIKTVTGPNDYAMMEEVLRRRAKRLLAEKRPLPDLVLVDGGKGQLGVALKVYSEIDKKIPVLAFAKRTDTLYLSDGREVVIPAYSPALKLLKRIRDSAHHFAIAYHKKLRRSAVKKSILDEIPGIGEKRKRALLLYFGSIEGLKRAGPDDISKVKGIGKDFALKIYEYLHR</sequence>
<evidence type="ECO:0000256" key="4">
    <source>
        <dbReference type="ARBA" id="ARBA00022881"/>
    </source>
</evidence>
<dbReference type="Gene3D" id="1.10.150.20">
    <property type="entry name" value="5' to 3' exonuclease, C-terminal subdomain"/>
    <property type="match status" value="1"/>
</dbReference>
<dbReference type="Pfam" id="PF08459">
    <property type="entry name" value="UvrC_RNaseH_dom"/>
    <property type="match status" value="1"/>
</dbReference>
<dbReference type="Gene3D" id="3.40.1440.10">
    <property type="entry name" value="GIY-YIG endonuclease"/>
    <property type="match status" value="1"/>
</dbReference>
<evidence type="ECO:0000256" key="5">
    <source>
        <dbReference type="ARBA" id="ARBA00023204"/>
    </source>
</evidence>
<dbReference type="InterPro" id="IPR000305">
    <property type="entry name" value="GIY-YIG_endonuc"/>
</dbReference>
<dbReference type="InterPro" id="IPR035901">
    <property type="entry name" value="GIY-YIG_endonuc_sf"/>
</dbReference>
<dbReference type="AlphaFoldDB" id="A0A7C3Z2N5"/>
<gene>
    <name evidence="6 10" type="primary">uvrC</name>
    <name evidence="10" type="ORF">ENX07_07335</name>
</gene>
<comment type="subunit">
    <text evidence="6">Interacts with UvrB in an incision complex.</text>
</comment>
<dbReference type="SUPFAM" id="SSF46600">
    <property type="entry name" value="C-terminal UvrC-binding domain of UvrB"/>
    <property type="match status" value="1"/>
</dbReference>
<dbReference type="NCBIfam" id="TIGR00194">
    <property type="entry name" value="uvrC"/>
    <property type="match status" value="1"/>
</dbReference>
<dbReference type="HAMAP" id="MF_00203">
    <property type="entry name" value="UvrC"/>
    <property type="match status" value="1"/>
</dbReference>
<evidence type="ECO:0000256" key="2">
    <source>
        <dbReference type="ARBA" id="ARBA00022763"/>
    </source>
</evidence>
<keyword evidence="3 6" id="KW-0228">DNA excision</keyword>
<reference evidence="10" key="1">
    <citation type="journal article" date="2020" name="mSystems">
        <title>Genome- and Community-Level Interaction Insights into Carbon Utilization and Element Cycling Functions of Hydrothermarchaeota in Hydrothermal Sediment.</title>
        <authorList>
            <person name="Zhou Z."/>
            <person name="Liu Y."/>
            <person name="Xu W."/>
            <person name="Pan J."/>
            <person name="Luo Z.H."/>
            <person name="Li M."/>
        </authorList>
    </citation>
    <scope>NUCLEOTIDE SEQUENCE [LARGE SCALE GENOMIC DNA]</scope>
    <source>
        <strain evidence="10">SpSt-906</strain>
    </source>
</reference>
<evidence type="ECO:0000256" key="1">
    <source>
        <dbReference type="ARBA" id="ARBA00022490"/>
    </source>
</evidence>
<dbReference type="InterPro" id="IPR004791">
    <property type="entry name" value="UvrC"/>
</dbReference>
<dbReference type="PROSITE" id="PS50151">
    <property type="entry name" value="UVR"/>
    <property type="match status" value="1"/>
</dbReference>
<dbReference type="InterPro" id="IPR003583">
    <property type="entry name" value="Hlx-hairpin-Hlx_DNA-bd_motif"/>
</dbReference>
<dbReference type="Gene3D" id="4.10.860.10">
    <property type="entry name" value="UVR domain"/>
    <property type="match status" value="1"/>
</dbReference>
<comment type="similarity">
    <text evidence="6">Belongs to the UvrC family.</text>
</comment>
<keyword evidence="5 6" id="KW-0234">DNA repair</keyword>
<evidence type="ECO:0000259" key="9">
    <source>
        <dbReference type="PROSITE" id="PS50165"/>
    </source>
</evidence>
<dbReference type="GO" id="GO:0009381">
    <property type="term" value="F:excinuclease ABC activity"/>
    <property type="evidence" value="ECO:0007669"/>
    <property type="project" value="UniProtKB-UniRule"/>
</dbReference>
<proteinExistence type="inferred from homology"/>
<dbReference type="GO" id="GO:0003677">
    <property type="term" value="F:DNA binding"/>
    <property type="evidence" value="ECO:0007669"/>
    <property type="project" value="UniProtKB-UniRule"/>
</dbReference>
<dbReference type="GO" id="GO:0005737">
    <property type="term" value="C:cytoplasm"/>
    <property type="evidence" value="ECO:0007669"/>
    <property type="project" value="UniProtKB-SubCell"/>
</dbReference>
<protein>
    <recommendedName>
        <fullName evidence="6">UvrABC system protein C</fullName>
        <shortName evidence="6">Protein UvrC</shortName>
    </recommendedName>
    <alternativeName>
        <fullName evidence="6">Excinuclease ABC subunit C</fullName>
    </alternativeName>
</protein>
<dbReference type="EMBL" id="DTMQ01000044">
    <property type="protein sequence ID" value="HGE99860.1"/>
    <property type="molecule type" value="Genomic_DNA"/>
</dbReference>
<dbReference type="FunFam" id="3.40.1440.10:FF:000001">
    <property type="entry name" value="UvrABC system protein C"/>
    <property type="match status" value="1"/>
</dbReference>
<comment type="function">
    <text evidence="6">The UvrABC repair system catalyzes the recognition and processing of DNA lesions. UvrC both incises the 5' and 3' sides of the lesion. The N-terminal half is responsible for the 3' incision and the C-terminal half is responsible for the 5' incision.</text>
</comment>
<dbReference type="SMART" id="SM00278">
    <property type="entry name" value="HhH1"/>
    <property type="match status" value="2"/>
</dbReference>
<evidence type="ECO:0000256" key="3">
    <source>
        <dbReference type="ARBA" id="ARBA00022769"/>
    </source>
</evidence>
<feature type="domain" description="UvrC family homology region profile" evidence="9">
    <location>
        <begin position="249"/>
        <end position="472"/>
    </location>
</feature>
<organism evidence="10">
    <name type="scientific">candidate division WOR-3 bacterium</name>
    <dbReference type="NCBI Taxonomy" id="2052148"/>
    <lineage>
        <taxon>Bacteria</taxon>
        <taxon>Bacteria division WOR-3</taxon>
    </lineage>
</organism>
<dbReference type="PANTHER" id="PTHR30562:SF1">
    <property type="entry name" value="UVRABC SYSTEM PROTEIN C"/>
    <property type="match status" value="1"/>
</dbReference>
<feature type="domain" description="GIY-YIG" evidence="8">
    <location>
        <begin position="12"/>
        <end position="89"/>
    </location>
</feature>
<dbReference type="CDD" id="cd10434">
    <property type="entry name" value="GIY-YIG_UvrC_Cho"/>
    <property type="match status" value="1"/>
</dbReference>
<comment type="caution">
    <text evidence="10">The sequence shown here is derived from an EMBL/GenBank/DDBJ whole genome shotgun (WGS) entry which is preliminary data.</text>
</comment>
<dbReference type="GO" id="GO:0006289">
    <property type="term" value="P:nucleotide-excision repair"/>
    <property type="evidence" value="ECO:0007669"/>
    <property type="project" value="UniProtKB-UniRule"/>
</dbReference>
<keyword evidence="6" id="KW-0742">SOS response</keyword>
<dbReference type="InterPro" id="IPR001162">
    <property type="entry name" value="UvrC_RNase_H_dom"/>
</dbReference>
<evidence type="ECO:0000256" key="6">
    <source>
        <dbReference type="HAMAP-Rule" id="MF_00203"/>
    </source>
</evidence>
<dbReference type="InterPro" id="IPR001943">
    <property type="entry name" value="UVR_dom"/>
</dbReference>
<evidence type="ECO:0000313" key="10">
    <source>
        <dbReference type="EMBL" id="HGE99860.1"/>
    </source>
</evidence>
<evidence type="ECO:0000259" key="7">
    <source>
        <dbReference type="PROSITE" id="PS50151"/>
    </source>
</evidence>
<dbReference type="Pfam" id="PF01541">
    <property type="entry name" value="GIY-YIG"/>
    <property type="match status" value="1"/>
</dbReference>
<dbReference type="InterPro" id="IPR010994">
    <property type="entry name" value="RuvA_2-like"/>
</dbReference>
<dbReference type="NCBIfam" id="NF001824">
    <property type="entry name" value="PRK00558.1-5"/>
    <property type="match status" value="1"/>
</dbReference>
<dbReference type="SMART" id="SM00465">
    <property type="entry name" value="GIYc"/>
    <property type="match status" value="1"/>
</dbReference>
<dbReference type="InterPro" id="IPR038476">
    <property type="entry name" value="UvrC_RNase_H_dom_sf"/>
</dbReference>
<dbReference type="InterPro" id="IPR036876">
    <property type="entry name" value="UVR_dom_sf"/>
</dbReference>
<evidence type="ECO:0000259" key="8">
    <source>
        <dbReference type="PROSITE" id="PS50164"/>
    </source>
</evidence>
<accession>A0A7C3Z2N5</accession>
<dbReference type="Gene3D" id="3.30.420.340">
    <property type="entry name" value="UvrC, RNAse H endonuclease domain"/>
    <property type="match status" value="1"/>
</dbReference>
<dbReference type="PROSITE" id="PS50165">
    <property type="entry name" value="UVRC"/>
    <property type="match status" value="1"/>
</dbReference>
<dbReference type="PROSITE" id="PS50164">
    <property type="entry name" value="GIY_YIG"/>
    <property type="match status" value="1"/>
</dbReference>